<accession>L8H5N5</accession>
<dbReference type="InterPro" id="IPR023186">
    <property type="entry name" value="IUNH"/>
</dbReference>
<dbReference type="InterPro" id="IPR036452">
    <property type="entry name" value="Ribo_hydro-like"/>
</dbReference>
<dbReference type="GO" id="GO:0005829">
    <property type="term" value="C:cytosol"/>
    <property type="evidence" value="ECO:0007669"/>
    <property type="project" value="TreeGrafter"/>
</dbReference>
<dbReference type="GeneID" id="14920873"/>
<feature type="region of interest" description="Disordered" evidence="4">
    <location>
        <begin position="324"/>
        <end position="370"/>
    </location>
</feature>
<dbReference type="Gene3D" id="3.90.245.10">
    <property type="entry name" value="Ribonucleoside hydrolase-like"/>
    <property type="match status" value="1"/>
</dbReference>
<dbReference type="KEGG" id="acan:ACA1_113790"/>
<keyword evidence="3" id="KW-0326">Glycosidase</keyword>
<dbReference type="OrthoDB" id="432381at2759"/>
<keyword evidence="2" id="KW-0378">Hydrolase</keyword>
<evidence type="ECO:0000313" key="6">
    <source>
        <dbReference type="EMBL" id="ELR20033.1"/>
    </source>
</evidence>
<evidence type="ECO:0000259" key="5">
    <source>
        <dbReference type="Pfam" id="PF01156"/>
    </source>
</evidence>
<dbReference type="CDD" id="cd02651">
    <property type="entry name" value="nuc_hydro_IU_UC_XIUA"/>
    <property type="match status" value="1"/>
</dbReference>
<dbReference type="SUPFAM" id="SSF53590">
    <property type="entry name" value="Nucleoside hydrolase"/>
    <property type="match status" value="1"/>
</dbReference>
<dbReference type="InterPro" id="IPR001910">
    <property type="entry name" value="Inosine/uridine_hydrolase_dom"/>
</dbReference>
<dbReference type="Proteomes" id="UP000011083">
    <property type="component" value="Unassembled WGS sequence"/>
</dbReference>
<dbReference type="STRING" id="1257118.L8H5N5"/>
<sequence>MGRTKIWLDCDPGHDDAMAIMLAGHSPSVELLGLSTVAGNQTVEKTTVNALRVLSLADIRGVDVVMGQGAPLMRESKVCPEIHGSSGLGTRSGQEVPDLPPVGRLIPKKGALSQTLAIVHMYDVISQHGDGEVVLVATGSLTNVALLLMVFPEVKAKLAQIVLMGGAMGIGNTGPVAEFNIQCDPEAAKVVFECGVKLVQVTHTCLVTDEVVKALEAFDSPFGRLMIDLLQFFAQTYKDIFFFDFPPLHDPLTIAYVIDPSIFQTKLLRVDIETSSELSYGQTVVDVWQMSLKPRNVHVAQRVDVPAFWELMLAALRKANERSPLNSLPAGAPSEEVAGEVKQAMEPTDDTSAREAGLAAPLPERPMVPH</sequence>
<keyword evidence="7" id="KW-1185">Reference proteome</keyword>
<dbReference type="OMA" id="WVGVETK"/>
<dbReference type="GO" id="GO:0008477">
    <property type="term" value="F:purine nucleosidase activity"/>
    <property type="evidence" value="ECO:0007669"/>
    <property type="project" value="TreeGrafter"/>
</dbReference>
<evidence type="ECO:0000256" key="1">
    <source>
        <dbReference type="ARBA" id="ARBA00009176"/>
    </source>
</evidence>
<dbReference type="RefSeq" id="XP_004342143.1">
    <property type="nucleotide sequence ID" value="XM_004342094.1"/>
</dbReference>
<evidence type="ECO:0000256" key="3">
    <source>
        <dbReference type="ARBA" id="ARBA00023295"/>
    </source>
</evidence>
<organism evidence="6 7">
    <name type="scientific">Acanthamoeba castellanii (strain ATCC 30010 / Neff)</name>
    <dbReference type="NCBI Taxonomy" id="1257118"/>
    <lineage>
        <taxon>Eukaryota</taxon>
        <taxon>Amoebozoa</taxon>
        <taxon>Discosea</taxon>
        <taxon>Longamoebia</taxon>
        <taxon>Centramoebida</taxon>
        <taxon>Acanthamoebidae</taxon>
        <taxon>Acanthamoeba</taxon>
    </lineage>
</organism>
<dbReference type="Pfam" id="PF01156">
    <property type="entry name" value="IU_nuc_hydro"/>
    <property type="match status" value="1"/>
</dbReference>
<dbReference type="VEuPathDB" id="AmoebaDB:ACA1_113790"/>
<protein>
    <submittedName>
        <fullName evidence="6">Purine nucleosidase</fullName>
    </submittedName>
</protein>
<gene>
    <name evidence="6" type="ORF">ACA1_113790</name>
</gene>
<feature type="domain" description="Inosine/uridine-preferring nucleoside hydrolase" evidence="5">
    <location>
        <begin position="6"/>
        <end position="310"/>
    </location>
</feature>
<evidence type="ECO:0000313" key="7">
    <source>
        <dbReference type="Proteomes" id="UP000011083"/>
    </source>
</evidence>
<dbReference type="PANTHER" id="PTHR12304:SF59">
    <property type="entry name" value="INOSINE-URIDINE PREFERRING NUCLEOSIDE HYDROLASE FAMILY PROTEIN"/>
    <property type="match status" value="1"/>
</dbReference>
<comment type="similarity">
    <text evidence="1">Belongs to the IUNH family.</text>
</comment>
<reference evidence="6 7" key="1">
    <citation type="journal article" date="2013" name="Genome Biol.">
        <title>Genome of Acanthamoeba castellanii highlights extensive lateral gene transfer and early evolution of tyrosine kinase signaling.</title>
        <authorList>
            <person name="Clarke M."/>
            <person name="Lohan A.J."/>
            <person name="Liu B."/>
            <person name="Lagkouvardos I."/>
            <person name="Roy S."/>
            <person name="Zafar N."/>
            <person name="Bertelli C."/>
            <person name="Schilde C."/>
            <person name="Kianianmomeni A."/>
            <person name="Burglin T.R."/>
            <person name="Frech C."/>
            <person name="Turcotte B."/>
            <person name="Kopec K.O."/>
            <person name="Synnott J.M."/>
            <person name="Choo C."/>
            <person name="Paponov I."/>
            <person name="Finkler A."/>
            <person name="Soon Heng Tan C."/>
            <person name="Hutchins A.P."/>
            <person name="Weinmeier T."/>
            <person name="Rattei T."/>
            <person name="Chu J.S."/>
            <person name="Gimenez G."/>
            <person name="Irimia M."/>
            <person name="Rigden D.J."/>
            <person name="Fitzpatrick D.A."/>
            <person name="Lorenzo-Morales J."/>
            <person name="Bateman A."/>
            <person name="Chiu C.H."/>
            <person name="Tang P."/>
            <person name="Hegemann P."/>
            <person name="Fromm H."/>
            <person name="Raoult D."/>
            <person name="Greub G."/>
            <person name="Miranda-Saavedra D."/>
            <person name="Chen N."/>
            <person name="Nash P."/>
            <person name="Ginger M.L."/>
            <person name="Horn M."/>
            <person name="Schaap P."/>
            <person name="Caler L."/>
            <person name="Loftus B."/>
        </authorList>
    </citation>
    <scope>NUCLEOTIDE SEQUENCE [LARGE SCALE GENOMIC DNA]</scope>
    <source>
        <strain evidence="6 7">Neff</strain>
    </source>
</reference>
<proteinExistence type="inferred from homology"/>
<evidence type="ECO:0000256" key="2">
    <source>
        <dbReference type="ARBA" id="ARBA00022801"/>
    </source>
</evidence>
<dbReference type="PANTHER" id="PTHR12304">
    <property type="entry name" value="INOSINE-URIDINE PREFERRING NUCLEOSIDE HYDROLASE"/>
    <property type="match status" value="1"/>
</dbReference>
<evidence type="ECO:0000256" key="4">
    <source>
        <dbReference type="SAM" id="MobiDB-lite"/>
    </source>
</evidence>
<name>L8H5N5_ACACF</name>
<dbReference type="AlphaFoldDB" id="L8H5N5"/>
<dbReference type="GO" id="GO:0006152">
    <property type="term" value="P:purine nucleoside catabolic process"/>
    <property type="evidence" value="ECO:0007669"/>
    <property type="project" value="TreeGrafter"/>
</dbReference>
<dbReference type="EMBL" id="KB007926">
    <property type="protein sequence ID" value="ELR20033.1"/>
    <property type="molecule type" value="Genomic_DNA"/>
</dbReference>